<reference evidence="1" key="1">
    <citation type="submission" date="2021-03" db="EMBL/GenBank/DDBJ databases">
        <authorList>
            <consortium name="Genoscope - CEA"/>
            <person name="William W."/>
        </authorList>
    </citation>
    <scope>NUCLEOTIDE SEQUENCE</scope>
    <source>
        <strain evidence="1">Doubled-haploid Pahang</strain>
    </source>
</reference>
<organism evidence="2 3">
    <name type="scientific">Musa acuminata subsp. malaccensis</name>
    <name type="common">Wild banana</name>
    <name type="synonym">Musa malaccensis</name>
    <dbReference type="NCBI Taxonomy" id="214687"/>
    <lineage>
        <taxon>Eukaryota</taxon>
        <taxon>Viridiplantae</taxon>
        <taxon>Streptophyta</taxon>
        <taxon>Embryophyta</taxon>
        <taxon>Tracheophyta</taxon>
        <taxon>Spermatophyta</taxon>
        <taxon>Magnoliopsida</taxon>
        <taxon>Liliopsida</taxon>
        <taxon>Zingiberales</taxon>
        <taxon>Musaceae</taxon>
        <taxon>Musa</taxon>
    </lineage>
</organism>
<dbReference type="Gramene" id="Ma09_t14570.1">
    <property type="protein sequence ID" value="Ma09_p14570.1"/>
    <property type="gene ID" value="Ma09_g14570"/>
</dbReference>
<keyword evidence="3" id="KW-1185">Reference proteome</keyword>
<dbReference type="AlphaFoldDB" id="A0A804KJJ6"/>
<name>A0A804KJJ6_MUSAM</name>
<dbReference type="EMBL" id="HG996474">
    <property type="protein sequence ID" value="CAG1835187.1"/>
    <property type="molecule type" value="Genomic_DNA"/>
</dbReference>
<protein>
    <submittedName>
        <fullName evidence="1">(wild Malaysian banana) hypothetical protein</fullName>
    </submittedName>
</protein>
<dbReference type="Proteomes" id="UP000012960">
    <property type="component" value="Unplaced"/>
</dbReference>
<evidence type="ECO:0000313" key="2">
    <source>
        <dbReference type="EnsemblPlants" id="Ma09_p14570.1"/>
    </source>
</evidence>
<sequence>METMMLVWSNMDLISLPIAFCGFCSITYISDASSFPRVRMDPLFEKIKWKQKGFFHPLFCAVLMRN</sequence>
<dbReference type="InParanoid" id="A0A804KJJ6"/>
<proteinExistence type="predicted"/>
<accession>A0A804KJJ6</accession>
<evidence type="ECO:0000313" key="1">
    <source>
        <dbReference type="EMBL" id="CAG1835187.1"/>
    </source>
</evidence>
<reference evidence="2" key="2">
    <citation type="submission" date="2021-05" db="UniProtKB">
        <authorList>
            <consortium name="EnsemblPlants"/>
        </authorList>
    </citation>
    <scope>IDENTIFICATION</scope>
    <source>
        <strain evidence="2">subsp. malaccensis</strain>
    </source>
</reference>
<gene>
    <name evidence="1" type="ORF">GSMUA_232920.1</name>
</gene>
<evidence type="ECO:0000313" key="3">
    <source>
        <dbReference type="Proteomes" id="UP000012960"/>
    </source>
</evidence>
<dbReference type="EnsemblPlants" id="Ma09_t14570.1">
    <property type="protein sequence ID" value="Ma09_p14570.1"/>
    <property type="gene ID" value="Ma09_g14570"/>
</dbReference>